<sequence length="133" mass="14489">MTDYFHVEMDRGELGGISNLGLANLGDGVFELMVRTRLCIHGKATGRGIHKAAVGLVAAPAQAKAAERILPILTPEEADAFRRGRNSNPHSVPQSASRAEYQTATGLEALFGWLYLQGETGRLCELFDKMMEE</sequence>
<dbReference type="SUPFAM" id="SSF69065">
    <property type="entry name" value="RNase III domain-like"/>
    <property type="match status" value="1"/>
</dbReference>
<dbReference type="InterPro" id="IPR036389">
    <property type="entry name" value="RNase_III_sf"/>
</dbReference>
<dbReference type="InterPro" id="IPR000999">
    <property type="entry name" value="RNase_III_dom"/>
</dbReference>
<evidence type="ECO:0000256" key="2">
    <source>
        <dbReference type="ARBA" id="ARBA00022759"/>
    </source>
</evidence>
<proteinExistence type="inferred from homology"/>
<dbReference type="EC" id="3.1.26.-" evidence="5"/>
<evidence type="ECO:0000256" key="1">
    <source>
        <dbReference type="ARBA" id="ARBA00022722"/>
    </source>
</evidence>
<organism evidence="5">
    <name type="scientific">bioreactor metagenome</name>
    <dbReference type="NCBI Taxonomy" id="1076179"/>
    <lineage>
        <taxon>unclassified sequences</taxon>
        <taxon>metagenomes</taxon>
        <taxon>ecological metagenomes</taxon>
    </lineage>
</organism>
<reference evidence="5" key="1">
    <citation type="submission" date="2019-08" db="EMBL/GenBank/DDBJ databases">
        <authorList>
            <person name="Kucharzyk K."/>
            <person name="Murdoch R.W."/>
            <person name="Higgins S."/>
            <person name="Loffler F."/>
        </authorList>
    </citation>
    <scope>NUCLEOTIDE SEQUENCE</scope>
</reference>
<dbReference type="GO" id="GO:0004525">
    <property type="term" value="F:ribonuclease III activity"/>
    <property type="evidence" value="ECO:0007669"/>
    <property type="project" value="InterPro"/>
</dbReference>
<name>A0A644Z7Z7_9ZZZZ</name>
<dbReference type="InterPro" id="IPR008226">
    <property type="entry name" value="Mini3_fam"/>
</dbReference>
<accession>A0A644Z7Z7</accession>
<comment type="caution">
    <text evidence="5">The sequence shown here is derived from an EMBL/GenBank/DDBJ whole genome shotgun (WGS) entry which is preliminary data.</text>
</comment>
<dbReference type="GO" id="GO:0006396">
    <property type="term" value="P:RNA processing"/>
    <property type="evidence" value="ECO:0007669"/>
    <property type="project" value="InterPro"/>
</dbReference>
<evidence type="ECO:0000259" key="4">
    <source>
        <dbReference type="Pfam" id="PF00636"/>
    </source>
</evidence>
<keyword evidence="2" id="KW-0255">Endonuclease</keyword>
<dbReference type="HAMAP" id="MF_01468">
    <property type="entry name" value="RNase_Mini_III"/>
    <property type="match status" value="1"/>
</dbReference>
<dbReference type="PANTHER" id="PTHR34276:SF1">
    <property type="entry name" value="MINI-RIBONUCLEASE 3"/>
    <property type="match status" value="1"/>
</dbReference>
<protein>
    <submittedName>
        <fullName evidence="5">Mini-ribonuclease 3</fullName>
        <ecNumber evidence="5">3.1.26.-</ecNumber>
    </submittedName>
</protein>
<keyword evidence="1" id="KW-0540">Nuclease</keyword>
<dbReference type="AlphaFoldDB" id="A0A644Z7Z7"/>
<dbReference type="PIRSF" id="PIRSF005520">
    <property type="entry name" value="UCP005520"/>
    <property type="match status" value="1"/>
</dbReference>
<dbReference type="EMBL" id="VSSQ01007703">
    <property type="protein sequence ID" value="MPM36739.1"/>
    <property type="molecule type" value="Genomic_DNA"/>
</dbReference>
<feature type="domain" description="RNase III" evidence="4">
    <location>
        <begin position="22"/>
        <end position="118"/>
    </location>
</feature>
<evidence type="ECO:0000313" key="5">
    <source>
        <dbReference type="EMBL" id="MPM36739.1"/>
    </source>
</evidence>
<evidence type="ECO:0000256" key="3">
    <source>
        <dbReference type="ARBA" id="ARBA00022801"/>
    </source>
</evidence>
<dbReference type="PANTHER" id="PTHR34276">
    <property type="entry name" value="MINI-RIBONUCLEASE 3"/>
    <property type="match status" value="1"/>
</dbReference>
<dbReference type="Pfam" id="PF00636">
    <property type="entry name" value="Ribonuclease_3"/>
    <property type="match status" value="1"/>
</dbReference>
<gene>
    <name evidence="5" type="primary">mrnC_10</name>
    <name evidence="5" type="ORF">SDC9_83341</name>
</gene>
<dbReference type="Gene3D" id="1.10.1520.10">
    <property type="entry name" value="Ribonuclease III domain"/>
    <property type="match status" value="1"/>
</dbReference>
<keyword evidence="3 5" id="KW-0378">Hydrolase</keyword>